<evidence type="ECO:0000313" key="2">
    <source>
        <dbReference type="EMBL" id="RPA90622.1"/>
    </source>
</evidence>
<keyword evidence="1" id="KW-0732">Signal</keyword>
<gene>
    <name evidence="2" type="ORF">L873DRAFT_1820712</name>
</gene>
<protein>
    <submittedName>
        <fullName evidence="2">Uncharacterized protein</fullName>
    </submittedName>
</protein>
<sequence length="61" mass="7235">MLGYIMFLLSLILRSSLHLECYPRYLTTHGTPITSWNFDSILIYYHYWLLTVRLQGVAIIL</sequence>
<reference evidence="2 3" key="1">
    <citation type="journal article" date="2018" name="Nat. Ecol. Evol.">
        <title>Pezizomycetes genomes reveal the molecular basis of ectomycorrhizal truffle lifestyle.</title>
        <authorList>
            <person name="Murat C."/>
            <person name="Payen T."/>
            <person name="Noel B."/>
            <person name="Kuo A."/>
            <person name="Morin E."/>
            <person name="Chen J."/>
            <person name="Kohler A."/>
            <person name="Krizsan K."/>
            <person name="Balestrini R."/>
            <person name="Da Silva C."/>
            <person name="Montanini B."/>
            <person name="Hainaut M."/>
            <person name="Levati E."/>
            <person name="Barry K.W."/>
            <person name="Belfiori B."/>
            <person name="Cichocki N."/>
            <person name="Clum A."/>
            <person name="Dockter R.B."/>
            <person name="Fauchery L."/>
            <person name="Guy J."/>
            <person name="Iotti M."/>
            <person name="Le Tacon F."/>
            <person name="Lindquist E.A."/>
            <person name="Lipzen A."/>
            <person name="Malagnac F."/>
            <person name="Mello A."/>
            <person name="Molinier V."/>
            <person name="Miyauchi S."/>
            <person name="Poulain J."/>
            <person name="Riccioni C."/>
            <person name="Rubini A."/>
            <person name="Sitrit Y."/>
            <person name="Splivallo R."/>
            <person name="Traeger S."/>
            <person name="Wang M."/>
            <person name="Zifcakova L."/>
            <person name="Wipf D."/>
            <person name="Zambonelli A."/>
            <person name="Paolocci F."/>
            <person name="Nowrousian M."/>
            <person name="Ottonello S."/>
            <person name="Baldrian P."/>
            <person name="Spatafora J.W."/>
            <person name="Henrissat B."/>
            <person name="Nagy L.G."/>
            <person name="Aury J.M."/>
            <person name="Wincker P."/>
            <person name="Grigoriev I.V."/>
            <person name="Bonfante P."/>
            <person name="Martin F.M."/>
        </authorList>
    </citation>
    <scope>NUCLEOTIDE SEQUENCE [LARGE SCALE GENOMIC DNA]</scope>
    <source>
        <strain evidence="2 3">120613-1</strain>
    </source>
</reference>
<feature type="signal peptide" evidence="1">
    <location>
        <begin position="1"/>
        <end position="18"/>
    </location>
</feature>
<evidence type="ECO:0000256" key="1">
    <source>
        <dbReference type="SAM" id="SignalP"/>
    </source>
</evidence>
<dbReference type="Proteomes" id="UP000276215">
    <property type="component" value="Unassembled WGS sequence"/>
</dbReference>
<evidence type="ECO:0000313" key="3">
    <source>
        <dbReference type="Proteomes" id="UP000276215"/>
    </source>
</evidence>
<proteinExistence type="predicted"/>
<keyword evidence="3" id="KW-1185">Reference proteome</keyword>
<dbReference type="AlphaFoldDB" id="A0A3N4IWQ4"/>
<feature type="chain" id="PRO_5018184060" evidence="1">
    <location>
        <begin position="19"/>
        <end position="61"/>
    </location>
</feature>
<name>A0A3N4IWQ4_9PEZI</name>
<accession>A0A3N4IWQ4</accession>
<dbReference type="EMBL" id="ML120518">
    <property type="protein sequence ID" value="RPA90622.1"/>
    <property type="molecule type" value="Genomic_DNA"/>
</dbReference>
<organism evidence="2 3">
    <name type="scientific">Choiromyces venosus 120613-1</name>
    <dbReference type="NCBI Taxonomy" id="1336337"/>
    <lineage>
        <taxon>Eukaryota</taxon>
        <taxon>Fungi</taxon>
        <taxon>Dikarya</taxon>
        <taxon>Ascomycota</taxon>
        <taxon>Pezizomycotina</taxon>
        <taxon>Pezizomycetes</taxon>
        <taxon>Pezizales</taxon>
        <taxon>Tuberaceae</taxon>
        <taxon>Choiromyces</taxon>
    </lineage>
</organism>